<reference evidence="4 5" key="1">
    <citation type="submission" date="2018-10" db="EMBL/GenBank/DDBJ databases">
        <title>Draft genome sequence of the microsporidian Tubulinosema ratisbonensis.</title>
        <authorList>
            <person name="Polonais V."/>
            <person name="Peyretaillade E."/>
            <person name="Niehus S."/>
            <person name="Wawrzyniak I."/>
            <person name="Franchet A."/>
            <person name="Gaspin C."/>
            <person name="Reichstadt M."/>
            <person name="Belser C."/>
            <person name="Labadie K."/>
            <person name="Delbac F."/>
            <person name="Ferrandon D."/>
        </authorList>
    </citation>
    <scope>NUCLEOTIDE SEQUENCE [LARGE SCALE GENOMIC DNA]</scope>
    <source>
        <strain evidence="4 5">Franzen</strain>
    </source>
</reference>
<protein>
    <submittedName>
        <fullName evidence="4">Uncharacterized protein</fullName>
    </submittedName>
</protein>
<dbReference type="Proteomes" id="UP000282876">
    <property type="component" value="Unassembled WGS sequence"/>
</dbReference>
<dbReference type="EMBL" id="RCSS01000731">
    <property type="protein sequence ID" value="RVD90890.1"/>
    <property type="molecule type" value="Genomic_DNA"/>
</dbReference>
<evidence type="ECO:0000313" key="5">
    <source>
        <dbReference type="Proteomes" id="UP000282876"/>
    </source>
</evidence>
<sequence length="507" mass="59899">MQVFLLIKLAFLSTLELKNLIKFIREETETLNKSSYVPLSFNEWTLKRGEVELASNPELKSADKKLSCVRSELKKLSEDTKPQMLTYGYGVLEEKFKKFEAYQEQLKEVLLEKVKQEEFYKTFQFKGQIKKLLEKADDSLKKLAKTKMCMQKSEDLKKAFNELLTETVKDLNEAGKNLDLILKEKQVGLLDGLKKWASGPVTKFNYKEDQELLYIIKTKKEIENTVNDSEAFISLVVDKKMTLEDLKSLNLHSKLLDESHKTIVQYLIQLESYAPKTIPAAFKDSIDYQKFEEYRSLDACSARILALKRTCAGLLENFEHNIPDFLTDLSAKREELQKLVFLLKFMFALTFLQQDVDDLEFLVMSHKRNYENRLPCGFAALSDDDSVEFYFRLAENVKNNDFQSIEEFEEIEEIRRLYKLLRYTKRIPEPLDKFYQRELSQFFSLFNVTGEIYELKKDSELRFFVKFLFRERRKVFGDYLMKYYLSEFFTVIVILIIIIFLTMKLFV</sequence>
<keyword evidence="5" id="KW-1185">Reference proteome</keyword>
<dbReference type="VEuPathDB" id="MicrosporidiaDB:TUBRATIS_26770"/>
<feature type="coiled-coil region" evidence="1">
    <location>
        <begin position="59"/>
        <end position="112"/>
    </location>
</feature>
<keyword evidence="2" id="KW-1133">Transmembrane helix</keyword>
<dbReference type="AlphaFoldDB" id="A0A437AIB7"/>
<feature type="chain" id="PRO_5019002490" evidence="3">
    <location>
        <begin position="18"/>
        <end position="507"/>
    </location>
</feature>
<keyword evidence="2" id="KW-0812">Transmembrane</keyword>
<evidence type="ECO:0000256" key="3">
    <source>
        <dbReference type="SAM" id="SignalP"/>
    </source>
</evidence>
<name>A0A437AIB7_9MICR</name>
<keyword evidence="1" id="KW-0175">Coiled coil</keyword>
<feature type="transmembrane region" description="Helical" evidence="2">
    <location>
        <begin position="483"/>
        <end position="506"/>
    </location>
</feature>
<keyword evidence="3" id="KW-0732">Signal</keyword>
<proteinExistence type="predicted"/>
<evidence type="ECO:0000256" key="2">
    <source>
        <dbReference type="SAM" id="Phobius"/>
    </source>
</evidence>
<evidence type="ECO:0000256" key="1">
    <source>
        <dbReference type="SAM" id="Coils"/>
    </source>
</evidence>
<keyword evidence="2" id="KW-0472">Membrane</keyword>
<evidence type="ECO:0000313" key="4">
    <source>
        <dbReference type="EMBL" id="RVD90890.1"/>
    </source>
</evidence>
<comment type="caution">
    <text evidence="4">The sequence shown here is derived from an EMBL/GenBank/DDBJ whole genome shotgun (WGS) entry which is preliminary data.</text>
</comment>
<gene>
    <name evidence="4" type="ORF">TUBRATIS_26770</name>
</gene>
<feature type="signal peptide" evidence="3">
    <location>
        <begin position="1"/>
        <end position="17"/>
    </location>
</feature>
<organism evidence="4 5">
    <name type="scientific">Tubulinosema ratisbonensis</name>
    <dbReference type="NCBI Taxonomy" id="291195"/>
    <lineage>
        <taxon>Eukaryota</taxon>
        <taxon>Fungi</taxon>
        <taxon>Fungi incertae sedis</taxon>
        <taxon>Microsporidia</taxon>
        <taxon>Tubulinosematoidea</taxon>
        <taxon>Tubulinosematidae</taxon>
        <taxon>Tubulinosema</taxon>
    </lineage>
</organism>
<accession>A0A437AIB7</accession>